<keyword evidence="2" id="KW-0547">Nucleotide-binding</keyword>
<protein>
    <submittedName>
        <fullName evidence="5">ABC transporter ATP-binding protein</fullName>
    </submittedName>
</protein>
<feature type="domain" description="ABC transporter" evidence="4">
    <location>
        <begin position="6"/>
        <end position="241"/>
    </location>
</feature>
<name>A0A3R8LF68_9FIRM</name>
<keyword evidence="6" id="KW-1185">Reference proteome</keyword>
<evidence type="ECO:0000313" key="6">
    <source>
        <dbReference type="Proteomes" id="UP000274920"/>
    </source>
</evidence>
<dbReference type="InterPro" id="IPR003439">
    <property type="entry name" value="ABC_transporter-like_ATP-bd"/>
</dbReference>
<comment type="caution">
    <text evidence="5">The sequence shown here is derived from an EMBL/GenBank/DDBJ whole genome shotgun (WGS) entry which is preliminary data.</text>
</comment>
<evidence type="ECO:0000313" key="5">
    <source>
        <dbReference type="EMBL" id="RRK32004.1"/>
    </source>
</evidence>
<dbReference type="RefSeq" id="WP_125127556.1">
    <property type="nucleotide sequence ID" value="NZ_RHJS01000002.1"/>
</dbReference>
<evidence type="ECO:0000256" key="1">
    <source>
        <dbReference type="ARBA" id="ARBA00022448"/>
    </source>
</evidence>
<dbReference type="Proteomes" id="UP000274920">
    <property type="component" value="Unassembled WGS sequence"/>
</dbReference>
<organism evidence="5 6">
    <name type="scientific">Schaedlerella arabinosiphila</name>
    <dbReference type="NCBI Taxonomy" id="2044587"/>
    <lineage>
        <taxon>Bacteria</taxon>
        <taxon>Bacillati</taxon>
        <taxon>Bacillota</taxon>
        <taxon>Clostridia</taxon>
        <taxon>Lachnospirales</taxon>
        <taxon>Lachnospiraceae</taxon>
        <taxon>Schaedlerella</taxon>
    </lineage>
</organism>
<dbReference type="GO" id="GO:0016887">
    <property type="term" value="F:ATP hydrolysis activity"/>
    <property type="evidence" value="ECO:0007669"/>
    <property type="project" value="InterPro"/>
</dbReference>
<accession>A0A3R8LF68</accession>
<sequence length="307" mass="34379">MKQTEQKQENVIQAGNLNKKYGDFQLSIPRLEIPKGFATALIGENGAGKTTLLNILSGIRLDFQGEVSYFGDRSRKLDGSVQERIGYTGPGSYYLPHWTIRQVEEISGLLFAGFQKERFRELCEDMGISRSMTKSVKKLSDGNRMKLMLAAVLSRDTELLIMDEPASPLDPLMREQLCDRMRDYLEEGDGERSIFFSTHNIADMENVTDYCLIMEHGTIVEEGFVEDLKEEYVLVKGEASDADQTGEVLFSMSRNSYGFEGICRTRDLERLAGLDIAVEIPTLSQICVAVMKANTVNSPRKGRGSGL</sequence>
<dbReference type="InterPro" id="IPR051782">
    <property type="entry name" value="ABC_Transporter_VariousFunc"/>
</dbReference>
<dbReference type="PANTHER" id="PTHR42939:SF3">
    <property type="entry name" value="ABC TRANSPORTER ATP-BINDING COMPONENT"/>
    <property type="match status" value="1"/>
</dbReference>
<keyword evidence="3 5" id="KW-0067">ATP-binding</keyword>
<evidence type="ECO:0000256" key="2">
    <source>
        <dbReference type="ARBA" id="ARBA00022741"/>
    </source>
</evidence>
<dbReference type="GO" id="GO:0005524">
    <property type="term" value="F:ATP binding"/>
    <property type="evidence" value="ECO:0007669"/>
    <property type="project" value="UniProtKB-KW"/>
</dbReference>
<proteinExistence type="predicted"/>
<dbReference type="EMBL" id="RHJS01000002">
    <property type="protein sequence ID" value="RRK32004.1"/>
    <property type="molecule type" value="Genomic_DNA"/>
</dbReference>
<dbReference type="Gene3D" id="3.40.50.300">
    <property type="entry name" value="P-loop containing nucleotide triphosphate hydrolases"/>
    <property type="match status" value="1"/>
</dbReference>
<dbReference type="InterPro" id="IPR003593">
    <property type="entry name" value="AAA+_ATPase"/>
</dbReference>
<dbReference type="SMART" id="SM00382">
    <property type="entry name" value="AAA"/>
    <property type="match status" value="1"/>
</dbReference>
<dbReference type="InterPro" id="IPR027417">
    <property type="entry name" value="P-loop_NTPase"/>
</dbReference>
<dbReference type="AlphaFoldDB" id="A0A3R8LF68"/>
<gene>
    <name evidence="5" type="ORF">EBB54_11940</name>
</gene>
<dbReference type="Pfam" id="PF00005">
    <property type="entry name" value="ABC_tran"/>
    <property type="match status" value="1"/>
</dbReference>
<keyword evidence="1" id="KW-0813">Transport</keyword>
<dbReference type="CDD" id="cd03230">
    <property type="entry name" value="ABC_DR_subfamily_A"/>
    <property type="match status" value="1"/>
</dbReference>
<dbReference type="PANTHER" id="PTHR42939">
    <property type="entry name" value="ABC TRANSPORTER ATP-BINDING PROTEIN ALBC-RELATED"/>
    <property type="match status" value="1"/>
</dbReference>
<evidence type="ECO:0000259" key="4">
    <source>
        <dbReference type="PROSITE" id="PS50893"/>
    </source>
</evidence>
<dbReference type="SUPFAM" id="SSF52540">
    <property type="entry name" value="P-loop containing nucleoside triphosphate hydrolases"/>
    <property type="match status" value="1"/>
</dbReference>
<evidence type="ECO:0000256" key="3">
    <source>
        <dbReference type="ARBA" id="ARBA00022840"/>
    </source>
</evidence>
<dbReference type="PROSITE" id="PS50893">
    <property type="entry name" value="ABC_TRANSPORTER_2"/>
    <property type="match status" value="1"/>
</dbReference>
<reference evidence="5" key="1">
    <citation type="submission" date="2018-10" db="EMBL/GenBank/DDBJ databases">
        <title>Schaedlerella arabinophila gen. nov. sp. nov., isolated from the mouse intestinal tract and comparative analysis with the genome of the closely related altered Schaedler flora strain ASF502.</title>
        <authorList>
            <person name="Miyake S."/>
            <person name="Soh M."/>
            <person name="Seedorf H."/>
        </authorList>
    </citation>
    <scope>NUCLEOTIDE SEQUENCE [LARGE SCALE GENOMIC DNA]</scope>
    <source>
        <strain evidence="5">DSM 106076</strain>
    </source>
</reference>